<dbReference type="RefSeq" id="WP_246598845.1">
    <property type="nucleotide sequence ID" value="NZ_AP019782.1"/>
</dbReference>
<dbReference type="NCBIfam" id="TIGR00217">
    <property type="entry name" value="malQ"/>
    <property type="match status" value="1"/>
</dbReference>
<gene>
    <name evidence="5" type="primary">malQ</name>
    <name evidence="5" type="ORF">MoryE10_22350</name>
</gene>
<name>A0A8D4VSA6_9GAMM</name>
<evidence type="ECO:0000256" key="3">
    <source>
        <dbReference type="ARBA" id="ARBA00023277"/>
    </source>
</evidence>
<reference evidence="5" key="1">
    <citation type="submission" date="2019-06" db="EMBL/GenBank/DDBJ databases">
        <title>Complete genome sequence of Methylogaea oryzae strain JCM16910.</title>
        <authorList>
            <person name="Asakawa S."/>
        </authorList>
    </citation>
    <scope>NUCLEOTIDE SEQUENCE</scope>
    <source>
        <strain evidence="5">E10</strain>
    </source>
</reference>
<dbReference type="InterPro" id="IPR003385">
    <property type="entry name" value="Glyco_hydro_77"/>
</dbReference>
<organism evidence="5 6">
    <name type="scientific">Methylogaea oryzae</name>
    <dbReference type="NCBI Taxonomy" id="1295382"/>
    <lineage>
        <taxon>Bacteria</taxon>
        <taxon>Pseudomonadati</taxon>
        <taxon>Pseudomonadota</taxon>
        <taxon>Gammaproteobacteria</taxon>
        <taxon>Methylococcales</taxon>
        <taxon>Methylococcaceae</taxon>
        <taxon>Methylogaea</taxon>
    </lineage>
</organism>
<accession>A0A8D4VSA6</accession>
<dbReference type="KEGG" id="moz:MoryE10_22350"/>
<comment type="catalytic activity">
    <reaction evidence="4">
        <text>Transfers a segment of a (1-&gt;4)-alpha-D-glucan to a new position in an acceptor, which may be glucose or a (1-&gt;4)-alpha-D-glucan.</text>
        <dbReference type="EC" id="2.4.1.25"/>
    </reaction>
</comment>
<dbReference type="Pfam" id="PF02446">
    <property type="entry name" value="Glyco_hydro_77"/>
    <property type="match status" value="1"/>
</dbReference>
<dbReference type="PANTHER" id="PTHR32438">
    <property type="entry name" value="4-ALPHA-GLUCANOTRANSFERASE DPE1, CHLOROPLASTIC/AMYLOPLASTIC"/>
    <property type="match status" value="1"/>
</dbReference>
<keyword evidence="1 4" id="KW-0328">Glycosyltransferase</keyword>
<dbReference type="EC" id="2.4.1.25" evidence="4"/>
<dbReference type="Proteomes" id="UP000824988">
    <property type="component" value="Chromosome"/>
</dbReference>
<keyword evidence="6" id="KW-1185">Reference proteome</keyword>
<dbReference type="EMBL" id="AP019782">
    <property type="protein sequence ID" value="BBL71629.1"/>
    <property type="molecule type" value="Genomic_DNA"/>
</dbReference>
<evidence type="ECO:0000256" key="1">
    <source>
        <dbReference type="ARBA" id="ARBA00022676"/>
    </source>
</evidence>
<proteinExistence type="inferred from homology"/>
<keyword evidence="2 4" id="KW-0808">Transferase</keyword>
<dbReference type="GO" id="GO:0004134">
    <property type="term" value="F:4-alpha-glucanotransferase activity"/>
    <property type="evidence" value="ECO:0007669"/>
    <property type="project" value="UniProtKB-EC"/>
</dbReference>
<sequence length="492" mass="56564">MHPTHPILDRRRAGILLHVASLPGPYGNGDFSHDAYRFVDFLAEAGFSVWQTLPLGHTHWDGSPYQCLSAHAGNPLLISLDWLVDRGWLDAPLAPRQDAAQWRRDCLALAYQNFLQRAERQQRQELAGFVANHAHWLEDYALFIALRKNFGRIGWRQWPQPLRDREPTALYEARISHAAAIGQYQFEQWLFFTQWQELRRYAREKGVFMYGDMPIFVAGDSADVWARRECFLLDAEGKETVVAGVPPDYFSELGQRWGNPLFNWHCMEQDGFRWWRERMQSQLELFDWVRIDHFRGLEACWEIPAEESSAINGSWVPAPGTALLDSLHRNFERLPLIAEDLGIITPQVEALRDRYAIPGMHVLQFAFDGNPHNPYLPHNHCPNSVAYTGTHDNDTTLAWYESLSPQLQEHVVDYLGRPADPMPQALARCALASCAKLAILPMQDVLNLGAGHRMNTPGTIQGNWSWRFEWNQIDDSATALYGHWLGLYGRRQ</sequence>
<dbReference type="GO" id="GO:0005975">
    <property type="term" value="P:carbohydrate metabolic process"/>
    <property type="evidence" value="ECO:0007669"/>
    <property type="project" value="InterPro"/>
</dbReference>
<protein>
    <recommendedName>
        <fullName evidence="4">4-alpha-glucanotransferase</fullName>
        <ecNumber evidence="4">2.4.1.25</ecNumber>
    </recommendedName>
    <alternativeName>
        <fullName evidence="4">Amylomaltase</fullName>
    </alternativeName>
    <alternativeName>
        <fullName evidence="4">Disproportionating enzyme</fullName>
    </alternativeName>
</protein>
<dbReference type="NCBIfam" id="NF011080">
    <property type="entry name" value="PRK14508.1-3"/>
    <property type="match status" value="1"/>
</dbReference>
<dbReference type="AlphaFoldDB" id="A0A8D4VSA6"/>
<evidence type="ECO:0000256" key="4">
    <source>
        <dbReference type="RuleBase" id="RU361207"/>
    </source>
</evidence>
<evidence type="ECO:0000256" key="2">
    <source>
        <dbReference type="ARBA" id="ARBA00022679"/>
    </source>
</evidence>
<dbReference type="PANTHER" id="PTHR32438:SF5">
    <property type="entry name" value="4-ALPHA-GLUCANOTRANSFERASE DPE1, CHLOROPLASTIC_AMYLOPLASTIC"/>
    <property type="match status" value="1"/>
</dbReference>
<evidence type="ECO:0000313" key="6">
    <source>
        <dbReference type="Proteomes" id="UP000824988"/>
    </source>
</evidence>
<keyword evidence="3 4" id="KW-0119">Carbohydrate metabolism</keyword>
<evidence type="ECO:0000313" key="5">
    <source>
        <dbReference type="EMBL" id="BBL71629.1"/>
    </source>
</evidence>
<comment type="similarity">
    <text evidence="4">Belongs to the disproportionating enzyme family.</text>
</comment>